<protein>
    <submittedName>
        <fullName evidence="1">Uncharacterized protein</fullName>
    </submittedName>
</protein>
<reference evidence="1" key="1">
    <citation type="submission" date="2021-10" db="EMBL/GenBank/DDBJ databases">
        <title>Tropical sea cucumber genome reveals ecological adaptation and Cuvierian tubules defense mechanism.</title>
        <authorList>
            <person name="Chen T."/>
        </authorList>
    </citation>
    <scope>NUCLEOTIDE SEQUENCE</scope>
    <source>
        <strain evidence="1">Nanhai2018</strain>
        <tissue evidence="1">Muscle</tissue>
    </source>
</reference>
<name>A0A9Q1CNR3_HOLLE</name>
<comment type="caution">
    <text evidence="1">The sequence shown here is derived from an EMBL/GenBank/DDBJ whole genome shotgun (WGS) entry which is preliminary data.</text>
</comment>
<dbReference type="EMBL" id="JAIZAY010000002">
    <property type="protein sequence ID" value="KAJ8047889.1"/>
    <property type="molecule type" value="Genomic_DNA"/>
</dbReference>
<evidence type="ECO:0000313" key="1">
    <source>
        <dbReference type="EMBL" id="KAJ8047889.1"/>
    </source>
</evidence>
<organism evidence="1 2">
    <name type="scientific">Holothuria leucospilota</name>
    <name type="common">Black long sea cucumber</name>
    <name type="synonym">Mertensiothuria leucospilota</name>
    <dbReference type="NCBI Taxonomy" id="206669"/>
    <lineage>
        <taxon>Eukaryota</taxon>
        <taxon>Metazoa</taxon>
        <taxon>Echinodermata</taxon>
        <taxon>Eleutherozoa</taxon>
        <taxon>Echinozoa</taxon>
        <taxon>Holothuroidea</taxon>
        <taxon>Aspidochirotacea</taxon>
        <taxon>Aspidochirotida</taxon>
        <taxon>Holothuriidae</taxon>
        <taxon>Holothuria</taxon>
    </lineage>
</organism>
<proteinExistence type="predicted"/>
<dbReference type="Proteomes" id="UP001152320">
    <property type="component" value="Chromosome 2"/>
</dbReference>
<keyword evidence="2" id="KW-1185">Reference proteome</keyword>
<accession>A0A9Q1CNR3</accession>
<sequence>MMQKKKIACHFSLQKTENINLMLCFSKSVKEISTKFGRYYEQSVVSCSLNLLCCLTFPAMMSAKKCHSYSNSHRIKIATNILAFSSLKLLEFYNVRYQHIPPNAHSEKKHSVKYPRGVSELITCYLGSQKFLNFLTSAPTMVGQRLVAWLLVGLNKLNISRQLFKRLFHHSNTL</sequence>
<dbReference type="AlphaFoldDB" id="A0A9Q1CNR3"/>
<gene>
    <name evidence="1" type="ORF">HOLleu_07014</name>
</gene>
<evidence type="ECO:0000313" key="2">
    <source>
        <dbReference type="Proteomes" id="UP001152320"/>
    </source>
</evidence>